<dbReference type="SUPFAM" id="SSF58104">
    <property type="entry name" value="Methyl-accepting chemotaxis protein (MCP) signaling domain"/>
    <property type="match status" value="1"/>
</dbReference>
<dbReference type="GO" id="GO:0006935">
    <property type="term" value="P:chemotaxis"/>
    <property type="evidence" value="ECO:0007669"/>
    <property type="project" value="InterPro"/>
</dbReference>
<evidence type="ECO:0000256" key="6">
    <source>
        <dbReference type="SAM" id="MobiDB-lite"/>
    </source>
</evidence>
<dbReference type="EMBL" id="JAAIVB010000074">
    <property type="protein sequence ID" value="NEX63749.1"/>
    <property type="molecule type" value="Genomic_DNA"/>
</dbReference>
<organism evidence="9 10">
    <name type="scientific">Noviherbaspirillum galbum</name>
    <dbReference type="NCBI Taxonomy" id="2709383"/>
    <lineage>
        <taxon>Bacteria</taxon>
        <taxon>Pseudomonadati</taxon>
        <taxon>Pseudomonadota</taxon>
        <taxon>Betaproteobacteria</taxon>
        <taxon>Burkholderiales</taxon>
        <taxon>Oxalobacteraceae</taxon>
        <taxon>Noviherbaspirillum</taxon>
    </lineage>
</organism>
<feature type="domain" description="Methyl-accepting transducer" evidence="8">
    <location>
        <begin position="272"/>
        <end position="501"/>
    </location>
</feature>
<dbReference type="Pfam" id="PF12729">
    <property type="entry name" value="4HB_MCP_1"/>
    <property type="match status" value="1"/>
</dbReference>
<dbReference type="GO" id="GO:0005886">
    <property type="term" value="C:plasma membrane"/>
    <property type="evidence" value="ECO:0007669"/>
    <property type="project" value="TreeGrafter"/>
</dbReference>
<reference evidence="9 10" key="1">
    <citation type="submission" date="2020-02" db="EMBL/GenBank/DDBJ databases">
        <authorList>
            <person name="Kim M.K."/>
        </authorList>
    </citation>
    <scope>NUCLEOTIDE SEQUENCE [LARGE SCALE GENOMIC DNA]</scope>
    <source>
        <strain evidence="9 10">17J57-3</strain>
    </source>
</reference>
<dbReference type="AlphaFoldDB" id="A0A6B3SZ74"/>
<keyword evidence="7" id="KW-0812">Transmembrane</keyword>
<dbReference type="InterPro" id="IPR004089">
    <property type="entry name" value="MCPsignal_dom"/>
</dbReference>
<keyword evidence="10" id="KW-1185">Reference proteome</keyword>
<evidence type="ECO:0000256" key="4">
    <source>
        <dbReference type="PROSITE-ProRule" id="PRU00284"/>
    </source>
</evidence>
<feature type="region of interest" description="Disordered" evidence="6">
    <location>
        <begin position="289"/>
        <end position="311"/>
    </location>
</feature>
<dbReference type="PROSITE" id="PS50111">
    <property type="entry name" value="CHEMOTAXIS_TRANSDUC_2"/>
    <property type="match status" value="1"/>
</dbReference>
<feature type="region of interest" description="Disordered" evidence="6">
    <location>
        <begin position="526"/>
        <end position="571"/>
    </location>
</feature>
<gene>
    <name evidence="9" type="ORF">G3574_21945</name>
</gene>
<dbReference type="Gene3D" id="1.10.287.950">
    <property type="entry name" value="Methyl-accepting chemotaxis protein"/>
    <property type="match status" value="1"/>
</dbReference>
<evidence type="ECO:0000256" key="7">
    <source>
        <dbReference type="SAM" id="Phobius"/>
    </source>
</evidence>
<protein>
    <submittedName>
        <fullName evidence="9">Methyl-accepting chemotaxis protein</fullName>
    </submittedName>
</protein>
<comment type="similarity">
    <text evidence="3">Belongs to the methyl-accepting chemotaxis (MCP) protein family.</text>
</comment>
<dbReference type="GO" id="GO:0007165">
    <property type="term" value="P:signal transduction"/>
    <property type="evidence" value="ECO:0007669"/>
    <property type="project" value="UniProtKB-KW"/>
</dbReference>
<keyword evidence="2" id="KW-0488">Methylation</keyword>
<dbReference type="FunFam" id="1.10.287.950:FF:000001">
    <property type="entry name" value="Methyl-accepting chemotaxis sensory transducer"/>
    <property type="match status" value="1"/>
</dbReference>
<name>A0A6B3SZ74_9BURK</name>
<evidence type="ECO:0000256" key="3">
    <source>
        <dbReference type="ARBA" id="ARBA00029447"/>
    </source>
</evidence>
<dbReference type="PANTHER" id="PTHR43531:SF14">
    <property type="entry name" value="METHYL-ACCEPTING CHEMOTAXIS PROTEIN I-RELATED"/>
    <property type="match status" value="1"/>
</dbReference>
<keyword evidence="7" id="KW-0472">Membrane</keyword>
<comment type="subcellular location">
    <subcellularLocation>
        <location evidence="1">Membrane</location>
    </subcellularLocation>
</comment>
<dbReference type="InterPro" id="IPR047347">
    <property type="entry name" value="YvaQ-like_sensor"/>
</dbReference>
<dbReference type="InterPro" id="IPR024478">
    <property type="entry name" value="HlyB_4HB_MCP"/>
</dbReference>
<feature type="transmembrane region" description="Helical" evidence="7">
    <location>
        <begin position="12"/>
        <end position="32"/>
    </location>
</feature>
<accession>A0A6B3SZ74</accession>
<keyword evidence="5" id="KW-0175">Coiled coil</keyword>
<dbReference type="SMART" id="SM00283">
    <property type="entry name" value="MA"/>
    <property type="match status" value="1"/>
</dbReference>
<dbReference type="InterPro" id="IPR004090">
    <property type="entry name" value="Chemotax_Me-accpt_rcpt"/>
</dbReference>
<sequence>MTLQHLSVRARLAAGFGIVVALLVIISSMAVVRMSQIEGRLDDIVNVNMRKMTLLEDMSKSVHIVQRVIRTIILLHDPVAIQRESEKITAARIRYDNAFAELEKTSASEAGRALRQKTHEIQDRVRPLNSEILELARVGKDAEATDLLVSKGIALNQQWLDVLEENVELQEKVTAKEAAEARDAYDSARITTVTLALLAIASAIAAGYLITTSLTRQLGGEPGYAAEVAYRIASGDLAVDVAVRPGDESSMLYAMKRMRSSLAEIVAEVRAGTDSMASAATQIATGNLDLSSRTEEQASSLEETASSMEELTSTVKQNADNARQANALASTASRVAAEGGQVVQSVVHTMGAIHDASTKIVDIIAVIDGIAFQTNILALNAAVEAARAGEQGRGFAVVATEVRTLAQRSANAAKEIRHLIDNSVTQVTAGTDQVNRAGATMEEVVASVKRVTDIISEISTASAEQTSGIEQINQAITQMDDVTQQNASLVEEAAAASEAMQEQAHKLSDLVSIFRLDAASAAARSSASAAIPTRRPAKASQPAQLPPPAKTTSLRLPAKPAAGQASSLRAA</sequence>
<evidence type="ECO:0000256" key="1">
    <source>
        <dbReference type="ARBA" id="ARBA00004370"/>
    </source>
</evidence>
<evidence type="ECO:0000259" key="8">
    <source>
        <dbReference type="PROSITE" id="PS50111"/>
    </source>
</evidence>
<keyword evidence="4" id="KW-0807">Transducer</keyword>
<comment type="caution">
    <text evidence="9">The sequence shown here is derived from an EMBL/GenBank/DDBJ whole genome shotgun (WGS) entry which is preliminary data.</text>
</comment>
<evidence type="ECO:0000313" key="10">
    <source>
        <dbReference type="Proteomes" id="UP000482155"/>
    </source>
</evidence>
<feature type="coiled-coil region" evidence="5">
    <location>
        <begin position="472"/>
        <end position="499"/>
    </location>
</feature>
<dbReference type="InterPro" id="IPR051310">
    <property type="entry name" value="MCP_chemotaxis"/>
</dbReference>
<evidence type="ECO:0000256" key="5">
    <source>
        <dbReference type="SAM" id="Coils"/>
    </source>
</evidence>
<dbReference type="GO" id="GO:0004888">
    <property type="term" value="F:transmembrane signaling receptor activity"/>
    <property type="evidence" value="ECO:0007669"/>
    <property type="project" value="InterPro"/>
</dbReference>
<evidence type="ECO:0000313" key="9">
    <source>
        <dbReference type="EMBL" id="NEX63749.1"/>
    </source>
</evidence>
<dbReference type="CDD" id="cd11386">
    <property type="entry name" value="MCP_signal"/>
    <property type="match status" value="1"/>
</dbReference>
<dbReference type="Proteomes" id="UP000482155">
    <property type="component" value="Unassembled WGS sequence"/>
</dbReference>
<feature type="transmembrane region" description="Helical" evidence="7">
    <location>
        <begin position="190"/>
        <end position="210"/>
    </location>
</feature>
<dbReference type="CDD" id="cd19411">
    <property type="entry name" value="MCP2201-like_sensor"/>
    <property type="match status" value="1"/>
</dbReference>
<dbReference type="PRINTS" id="PR00260">
    <property type="entry name" value="CHEMTRNSDUCR"/>
</dbReference>
<dbReference type="RefSeq" id="WP_163967679.1">
    <property type="nucleotide sequence ID" value="NZ_JAAIVB010000074.1"/>
</dbReference>
<dbReference type="PANTHER" id="PTHR43531">
    <property type="entry name" value="PROTEIN ICFG"/>
    <property type="match status" value="1"/>
</dbReference>
<dbReference type="Pfam" id="PF00015">
    <property type="entry name" value="MCPsignal"/>
    <property type="match status" value="1"/>
</dbReference>
<evidence type="ECO:0000256" key="2">
    <source>
        <dbReference type="ARBA" id="ARBA00022481"/>
    </source>
</evidence>
<proteinExistence type="inferred from homology"/>
<keyword evidence="7" id="KW-1133">Transmembrane helix</keyword>